<accession>E6UKH4</accession>
<dbReference type="OrthoDB" id="1770784at2"/>
<dbReference type="AlphaFoldDB" id="E6UKH4"/>
<reference evidence="3" key="1">
    <citation type="journal article" date="2011" name="J. Bacteriol.">
        <title>Complete genome of the cellulolytic ruminal bacterium Ruminococcus albus 7.</title>
        <authorList>
            <person name="Suen G."/>
            <person name="Stevenson D.M."/>
            <person name="Bruce D.C."/>
            <person name="Chertkov O."/>
            <person name="Copeland A."/>
            <person name="Cheng J.F."/>
            <person name="Detter C."/>
            <person name="Detter J.C."/>
            <person name="Goodwin L.A."/>
            <person name="Han C.S."/>
            <person name="Hauser L.J."/>
            <person name="Ivanova N.N."/>
            <person name="Kyrpides N.C."/>
            <person name="Land M.L."/>
            <person name="Lapidus A."/>
            <person name="Lucas S."/>
            <person name="Ovchinnikova G."/>
            <person name="Pitluck S."/>
            <person name="Tapia R."/>
            <person name="Woyke T."/>
            <person name="Boyum J."/>
            <person name="Mead D."/>
            <person name="Weimer P.J."/>
        </authorList>
    </citation>
    <scope>NUCLEOTIDE SEQUENCE [LARGE SCALE GENOMIC DNA]</scope>
    <source>
        <strain evidence="3">ATCC 27210 / DSM 20455 / JCM 14654 / NCDO 2250 / 7</strain>
        <plasmid evidence="3">pRUMAL02</plasmid>
    </source>
</reference>
<proteinExistence type="predicted"/>
<evidence type="ECO:0000313" key="2">
    <source>
        <dbReference type="EMBL" id="ADU24170.1"/>
    </source>
</evidence>
<sequence>MACFLVPVTEAIVTTVAQKILKKSENNKVTDNSKISFSEHLSRLNKMLWGGSGLLAFEHLWHGEISPFFPFLTAANDPEDTVEMLHEMATSGSAMAVLVTVVWIGTVIVSNKLVGQKAGAAV</sequence>
<organism evidence="2 3">
    <name type="scientific">Ruminococcus albus (strain ATCC 27210 / DSM 20455 / JCM 14654 / NCDO 2250 / 7)</name>
    <dbReference type="NCBI Taxonomy" id="697329"/>
    <lineage>
        <taxon>Bacteria</taxon>
        <taxon>Bacillati</taxon>
        <taxon>Bacillota</taxon>
        <taxon>Clostridia</taxon>
        <taxon>Eubacteriales</taxon>
        <taxon>Oscillospiraceae</taxon>
        <taxon>Ruminococcus</taxon>
    </lineage>
</organism>
<keyword evidence="1" id="KW-0812">Transmembrane</keyword>
<dbReference type="Proteomes" id="UP000006919">
    <property type="component" value="Plasmid pRUMAL02"/>
</dbReference>
<evidence type="ECO:0000313" key="3">
    <source>
        <dbReference type="Proteomes" id="UP000006919"/>
    </source>
</evidence>
<feature type="transmembrane region" description="Helical" evidence="1">
    <location>
        <begin position="88"/>
        <end position="109"/>
    </location>
</feature>
<dbReference type="RefSeq" id="WP_013483715.1">
    <property type="nucleotide sequence ID" value="NC_014825.1"/>
</dbReference>
<dbReference type="KEGG" id="ral:Rumal_3735"/>
<evidence type="ECO:0000256" key="1">
    <source>
        <dbReference type="SAM" id="Phobius"/>
    </source>
</evidence>
<keyword evidence="2" id="KW-0614">Plasmid</keyword>
<dbReference type="EMBL" id="CP002405">
    <property type="protein sequence ID" value="ADU24170.1"/>
    <property type="molecule type" value="Genomic_DNA"/>
</dbReference>
<keyword evidence="1" id="KW-1133">Transmembrane helix</keyword>
<protein>
    <submittedName>
        <fullName evidence="2">Uncharacterized protein</fullName>
    </submittedName>
</protein>
<keyword evidence="1" id="KW-0472">Membrane</keyword>
<dbReference type="HOGENOM" id="CLU_135009_0_0_9"/>
<gene>
    <name evidence="2" type="ordered locus">Rumal_3735</name>
</gene>
<name>E6UKH4_RUMA7</name>
<geneLocation type="plasmid" evidence="2 3">
    <name>pRUMAL02</name>
</geneLocation>